<gene>
    <name evidence="2" type="ORF">EE52_0210845</name>
</gene>
<dbReference type="RefSeq" id="WP_044300330.1">
    <property type="nucleotide sequence ID" value="NZ_CP036542.1"/>
</dbReference>
<sequence length="147" mass="17182">MKDIMLADTPVEQRAQILRDSCDQIVERSYTRKFDQEEINERRADLANVAIQKADLEQSLAEIRADYKGKIKPLEERIVKLRDELKAGGDWIKGECYKFVDEEEKMVGFYSPEGYLLEQRTMTQEERQRNVFRAIRGNAMDKTGTDD</sequence>
<proteinExistence type="predicted"/>
<evidence type="ECO:0000313" key="2">
    <source>
        <dbReference type="EMBL" id="KFX74713.1"/>
    </source>
</evidence>
<feature type="coiled-coil region" evidence="1">
    <location>
        <begin position="46"/>
        <end position="84"/>
    </location>
</feature>
<reference evidence="2" key="1">
    <citation type="book" date="2014" name="THE 24TH EUROPEAN CONGRESS OF CLINICAL MICROBIOLOGY AND INFECTIOUS DISEASES" publisher="ECCMID 2014" city="Barcelona, Spain">
        <title>Identification of resistance genes in three multidrug-resistant Bacteroides fragilis isolates by whole genome sequencing.</title>
        <editorList>
            <person name="Unknown"/>
            <person name="A."/>
        </editorList>
        <authorList>
            <person name="Sydenham T.V."/>
            <person name="Hasman H."/>
            <person name="Wang M."/>
            <person name="Soki J."/>
            <person name="Nagy E."/>
            <person name="Justesen U.S."/>
        </authorList>
    </citation>
    <scope>NUCLEOTIDE SEQUENCE</scope>
    <source>
        <strain evidence="2">DCMOUH0018B</strain>
    </source>
</reference>
<evidence type="ECO:0000256" key="1">
    <source>
        <dbReference type="SAM" id="Coils"/>
    </source>
</evidence>
<dbReference type="EMBL" id="JMZZ02000108">
    <property type="protein sequence ID" value="KFX74713.1"/>
    <property type="molecule type" value="Genomic_DNA"/>
</dbReference>
<accession>A0A0I9S9G0</accession>
<dbReference type="AlphaFoldDB" id="A0A0I9S9G0"/>
<keyword evidence="1" id="KW-0175">Coiled coil</keyword>
<name>A0A0I9S9G0_BACFG</name>
<organism evidence="2">
    <name type="scientific">Bacteroides fragilis</name>
    <dbReference type="NCBI Taxonomy" id="817"/>
    <lineage>
        <taxon>Bacteria</taxon>
        <taxon>Pseudomonadati</taxon>
        <taxon>Bacteroidota</taxon>
        <taxon>Bacteroidia</taxon>
        <taxon>Bacteroidales</taxon>
        <taxon>Bacteroidaceae</taxon>
        <taxon>Bacteroides</taxon>
    </lineage>
</organism>
<protein>
    <submittedName>
        <fullName evidence="2">Uncharacterized protein</fullName>
    </submittedName>
</protein>
<reference evidence="2" key="2">
    <citation type="submission" date="2014-07" db="EMBL/GenBank/DDBJ databases">
        <title>Genetics and epidemiology of antimicrobial resistance in B. fragilis group.</title>
        <authorList>
            <person name="Sydenham T.V."/>
            <person name="Hasman H."/>
            <person name="Kemp M."/>
            <person name="Justesen U.S."/>
        </authorList>
    </citation>
    <scope>NUCLEOTIDE SEQUENCE [LARGE SCALE GENOMIC DNA]</scope>
    <source>
        <strain evidence="2">DCMOUH0018B</strain>
    </source>
</reference>
<dbReference type="PATRIC" id="fig|817.53.peg.2245"/>
<dbReference type="GeneID" id="61676416"/>
<comment type="caution">
    <text evidence="2">The sequence shown here is derived from an EMBL/GenBank/DDBJ whole genome shotgun (WGS) entry which is preliminary data.</text>
</comment>